<evidence type="ECO:0000313" key="3">
    <source>
        <dbReference type="Proteomes" id="UP001172457"/>
    </source>
</evidence>
<dbReference type="EMBL" id="JARYMX010000274">
    <property type="protein sequence ID" value="KAJ9535397.1"/>
    <property type="molecule type" value="Genomic_DNA"/>
</dbReference>
<feature type="domain" description="Reverse transcriptase zinc-binding" evidence="1">
    <location>
        <begin position="453"/>
        <end position="537"/>
    </location>
</feature>
<evidence type="ECO:0000313" key="2">
    <source>
        <dbReference type="EMBL" id="KAJ9535397.1"/>
    </source>
</evidence>
<dbReference type="PANTHER" id="PTHR33116:SF78">
    <property type="entry name" value="OS12G0587133 PROTEIN"/>
    <property type="match status" value="1"/>
</dbReference>
<dbReference type="AlphaFoldDB" id="A0AA38VUL9"/>
<dbReference type="Proteomes" id="UP001172457">
    <property type="component" value="Unassembled WGS sequence"/>
</dbReference>
<proteinExistence type="predicted"/>
<name>A0AA38VUL9_9ASTR</name>
<sequence length="654" mass="75496">MWLQPYGLIWHQRAHVKFLMILPQDFSDASGPGYQRVPPLLPGQKFKTSITFATGVRFRPTNYQNEAIHDKYISSISDIAPNNMKHYPATTRRLGHGRGFLHVISGDNVLLAQELMRGYHRQRGSRRCAFKIDIQKAYDTVNWCFLEEILKRFGFHPCMISWLMKCISSASFTVRVNGEHHDFFPAKRGDALMEFSASSGLKPSMMKSTSFLGNVVGVNREEILKILPFKLGTLPVRYLGVPLISTKLFHNDCLGLIDKVKRRIMDWKNKWLSFAGRLQLINSVLSSISVYWSSMFLLPASVVKEIEKLLRNFLWSSGEAIRGKAKVAWKVVCLPRSKVFDAPWFWRKIVRIRDDFRSNLVHSIGDGTSTFLWFDNWHPLGPLCHFISKRDLYEAKVDVTMKVRDVVCDGFWLWPVDLWNKFSNIFKLFQPVLRENVRDKVLWRSQSGSIDDFSVAAVWDENFLNFEEKSWHKLIWFSQGVPRHAFILWLAINERLRTLDRLLKWKVKEEGVCVLCNVGMENHSHIFVECAYAREVWNCLEGVSGIYFLISSMEGDGNSWSTLIEKLSGVKVGNSIWSIIHRLVLAAGVYFIWQERNKRLHGEASRSAVVLARQIFQLIQMKLMGLKVKDGDQVRRAAMIWDLEVQNGGLCAKV</sequence>
<gene>
    <name evidence="2" type="ORF">OSB04_un001487</name>
</gene>
<comment type="caution">
    <text evidence="2">The sequence shown here is derived from an EMBL/GenBank/DDBJ whole genome shotgun (WGS) entry which is preliminary data.</text>
</comment>
<accession>A0AA38VUL9</accession>
<evidence type="ECO:0000259" key="1">
    <source>
        <dbReference type="Pfam" id="PF13966"/>
    </source>
</evidence>
<keyword evidence="3" id="KW-1185">Reference proteome</keyword>
<dbReference type="Pfam" id="PF13966">
    <property type="entry name" value="zf-RVT"/>
    <property type="match status" value="1"/>
</dbReference>
<dbReference type="InterPro" id="IPR026960">
    <property type="entry name" value="RVT-Znf"/>
</dbReference>
<organism evidence="2 3">
    <name type="scientific">Centaurea solstitialis</name>
    <name type="common">yellow star-thistle</name>
    <dbReference type="NCBI Taxonomy" id="347529"/>
    <lineage>
        <taxon>Eukaryota</taxon>
        <taxon>Viridiplantae</taxon>
        <taxon>Streptophyta</taxon>
        <taxon>Embryophyta</taxon>
        <taxon>Tracheophyta</taxon>
        <taxon>Spermatophyta</taxon>
        <taxon>Magnoliopsida</taxon>
        <taxon>eudicotyledons</taxon>
        <taxon>Gunneridae</taxon>
        <taxon>Pentapetalae</taxon>
        <taxon>asterids</taxon>
        <taxon>campanulids</taxon>
        <taxon>Asterales</taxon>
        <taxon>Asteraceae</taxon>
        <taxon>Carduoideae</taxon>
        <taxon>Cardueae</taxon>
        <taxon>Centaureinae</taxon>
        <taxon>Centaurea</taxon>
    </lineage>
</organism>
<reference evidence="2" key="1">
    <citation type="submission" date="2023-03" db="EMBL/GenBank/DDBJ databases">
        <title>Chromosome-scale reference genome and RAD-based genetic map of yellow starthistle (Centaurea solstitialis) reveal putative structural variation and QTLs associated with invader traits.</title>
        <authorList>
            <person name="Reatini B."/>
            <person name="Cang F.A."/>
            <person name="Jiang Q."/>
            <person name="Mckibben M.T.W."/>
            <person name="Barker M.S."/>
            <person name="Rieseberg L.H."/>
            <person name="Dlugosch K.M."/>
        </authorList>
    </citation>
    <scope>NUCLEOTIDE SEQUENCE</scope>
    <source>
        <strain evidence="2">CAN-66</strain>
        <tissue evidence="2">Leaf</tissue>
    </source>
</reference>
<protein>
    <recommendedName>
        <fullName evidence="1">Reverse transcriptase zinc-binding domain-containing protein</fullName>
    </recommendedName>
</protein>
<dbReference type="PANTHER" id="PTHR33116">
    <property type="entry name" value="REVERSE TRANSCRIPTASE ZINC-BINDING DOMAIN-CONTAINING PROTEIN-RELATED-RELATED"/>
    <property type="match status" value="1"/>
</dbReference>